<name>A0A549TI07_9HYPH</name>
<accession>A0A549TI07</accession>
<sequence length="256" mass="26617">MAPGSLAILLTIAGFAAYTQTLTGFALGLIMMGGVGLSGVIALPDAAVLVSILVIVNAAQVLAKGWRDIAFRQFAPALAASLLFLGLGYVVLNLMASASLDWLKVVLGVVIVLSSIQLSLKPAPLETMSGPLSFAGFGAVAGVMGGLFSTAGPPLIYHFYRQPLRPASVRETLVAIFAINAAIRLVMVAGAGQWPTSGFWWGLLAIPVVMLATWAARRYPPPLSPLAMRRLAFLLLFLSGLSLAVPAILKLAAGHG</sequence>
<keyword evidence="4 5" id="KW-0472">Membrane</keyword>
<feature type="transmembrane region" description="Helical" evidence="5">
    <location>
        <begin position="198"/>
        <end position="219"/>
    </location>
</feature>
<evidence type="ECO:0000256" key="2">
    <source>
        <dbReference type="ARBA" id="ARBA00022692"/>
    </source>
</evidence>
<keyword evidence="2 5" id="KW-0812">Transmembrane</keyword>
<feature type="transmembrane region" description="Helical" evidence="5">
    <location>
        <begin position="74"/>
        <end position="95"/>
    </location>
</feature>
<proteinExistence type="inferred from homology"/>
<dbReference type="EMBL" id="VJMG01000004">
    <property type="protein sequence ID" value="TRL42745.1"/>
    <property type="molecule type" value="Genomic_DNA"/>
</dbReference>
<feature type="transmembrane region" description="Helical" evidence="5">
    <location>
        <begin position="132"/>
        <end position="160"/>
    </location>
</feature>
<dbReference type="Proteomes" id="UP000316801">
    <property type="component" value="Unassembled WGS sequence"/>
</dbReference>
<evidence type="ECO:0000256" key="5">
    <source>
        <dbReference type="RuleBase" id="RU363041"/>
    </source>
</evidence>
<dbReference type="GO" id="GO:0005886">
    <property type="term" value="C:plasma membrane"/>
    <property type="evidence" value="ECO:0007669"/>
    <property type="project" value="UniProtKB-SubCell"/>
</dbReference>
<gene>
    <name evidence="6" type="ORF">FNA46_01795</name>
</gene>
<feature type="transmembrane region" description="Helical" evidence="5">
    <location>
        <begin position="6"/>
        <end position="30"/>
    </location>
</feature>
<dbReference type="AlphaFoldDB" id="A0A549TI07"/>
<comment type="subcellular location">
    <subcellularLocation>
        <location evidence="5">Cell membrane</location>
        <topology evidence="5">Multi-pass membrane protein</topology>
    </subcellularLocation>
    <subcellularLocation>
        <location evidence="1">Membrane</location>
        <topology evidence="1">Multi-pass membrane protein</topology>
    </subcellularLocation>
</comment>
<evidence type="ECO:0000313" key="6">
    <source>
        <dbReference type="EMBL" id="TRL42745.1"/>
    </source>
</evidence>
<comment type="similarity">
    <text evidence="5">Belongs to the 4-toluene sulfonate uptake permease (TSUP) (TC 2.A.102) family.</text>
</comment>
<keyword evidence="3 5" id="KW-1133">Transmembrane helix</keyword>
<protein>
    <recommendedName>
        <fullName evidence="5">Probable membrane transporter protein</fullName>
    </recommendedName>
</protein>
<feature type="transmembrane region" description="Helical" evidence="5">
    <location>
        <begin position="172"/>
        <end position="192"/>
    </location>
</feature>
<comment type="caution">
    <text evidence="6">The sequence shown here is derived from an EMBL/GenBank/DDBJ whole genome shotgun (WGS) entry which is preliminary data.</text>
</comment>
<dbReference type="RefSeq" id="WP_142880627.1">
    <property type="nucleotide sequence ID" value="NZ_VJMG01000004.1"/>
</dbReference>
<evidence type="ECO:0000313" key="7">
    <source>
        <dbReference type="Proteomes" id="UP000316801"/>
    </source>
</evidence>
<dbReference type="Pfam" id="PF01925">
    <property type="entry name" value="TauE"/>
    <property type="match status" value="1"/>
</dbReference>
<dbReference type="InterPro" id="IPR002781">
    <property type="entry name" value="TM_pro_TauE-like"/>
</dbReference>
<feature type="transmembrane region" description="Helical" evidence="5">
    <location>
        <begin position="231"/>
        <end position="253"/>
    </location>
</feature>
<evidence type="ECO:0000256" key="4">
    <source>
        <dbReference type="ARBA" id="ARBA00023136"/>
    </source>
</evidence>
<evidence type="ECO:0000256" key="3">
    <source>
        <dbReference type="ARBA" id="ARBA00022989"/>
    </source>
</evidence>
<evidence type="ECO:0000256" key="1">
    <source>
        <dbReference type="ARBA" id="ARBA00004141"/>
    </source>
</evidence>
<organism evidence="6 7">
    <name type="scientific">Rhizobium straminoryzae</name>
    <dbReference type="NCBI Taxonomy" id="1387186"/>
    <lineage>
        <taxon>Bacteria</taxon>
        <taxon>Pseudomonadati</taxon>
        <taxon>Pseudomonadota</taxon>
        <taxon>Alphaproteobacteria</taxon>
        <taxon>Hyphomicrobiales</taxon>
        <taxon>Rhizobiaceae</taxon>
        <taxon>Rhizobium/Agrobacterium group</taxon>
        <taxon>Rhizobium</taxon>
    </lineage>
</organism>
<reference evidence="6 7" key="1">
    <citation type="submission" date="2019-07" db="EMBL/GenBank/DDBJ databases">
        <title>Ln-dependent methylotrophs.</title>
        <authorList>
            <person name="Tani A."/>
        </authorList>
    </citation>
    <scope>NUCLEOTIDE SEQUENCE [LARGE SCALE GENOMIC DNA]</scope>
    <source>
        <strain evidence="6 7">SM12</strain>
    </source>
</reference>
<keyword evidence="7" id="KW-1185">Reference proteome</keyword>
<keyword evidence="5" id="KW-1003">Cell membrane</keyword>
<feature type="transmembrane region" description="Helical" evidence="5">
    <location>
        <begin position="42"/>
        <end position="62"/>
    </location>
</feature>